<dbReference type="Pfam" id="PF16815">
    <property type="entry name" value="HRI1"/>
    <property type="match status" value="1"/>
</dbReference>
<evidence type="ECO:0000313" key="1">
    <source>
        <dbReference type="EMBL" id="GAW01340.1"/>
    </source>
</evidence>
<name>A0A1Q3E283_LENED</name>
<dbReference type="InterPro" id="IPR031818">
    <property type="entry name" value="Hri1"/>
</dbReference>
<organism evidence="1 2">
    <name type="scientific">Lentinula edodes</name>
    <name type="common">Shiitake mushroom</name>
    <name type="synonym">Lentinus edodes</name>
    <dbReference type="NCBI Taxonomy" id="5353"/>
    <lineage>
        <taxon>Eukaryota</taxon>
        <taxon>Fungi</taxon>
        <taxon>Dikarya</taxon>
        <taxon>Basidiomycota</taxon>
        <taxon>Agaricomycotina</taxon>
        <taxon>Agaricomycetes</taxon>
        <taxon>Agaricomycetidae</taxon>
        <taxon>Agaricales</taxon>
        <taxon>Marasmiineae</taxon>
        <taxon>Omphalotaceae</taxon>
        <taxon>Lentinula</taxon>
    </lineage>
</organism>
<accession>A0A1Q3E283</accession>
<evidence type="ECO:0000313" key="2">
    <source>
        <dbReference type="Proteomes" id="UP000188533"/>
    </source>
</evidence>
<comment type="caution">
    <text evidence="1">The sequence shown here is derived from an EMBL/GenBank/DDBJ whole genome shotgun (WGS) entry which is preliminary data.</text>
</comment>
<sequence length="212" mass="23962">MPATVSFRKSIRWIPDQASEPSDTVVLTGGKTGVFLDVRFLKDSNEIEWAFAGYRSTVLVGSEELTKFTHLIDSRTKDPLQVVDYGSNTVLSDGTILEKGEMMNPETERLTAYEEVWQDESSDSNQAIFLQNVKYTSWYARVGHWQLALGRDSAGVFWAFQAHSIDGDWMVVHNLGVTNSGTVTLLPEDTSHWAEGRVLEWNGDRWLVLEKE</sequence>
<keyword evidence="2" id="KW-1185">Reference proteome</keyword>
<dbReference type="InterPro" id="IPR043047">
    <property type="entry name" value="Hri1_N_sf"/>
</dbReference>
<protein>
    <submittedName>
        <fullName evidence="1">Sodium nucleoside partial</fullName>
    </submittedName>
</protein>
<reference evidence="1 2" key="2">
    <citation type="submission" date="2017-02" db="EMBL/GenBank/DDBJ databases">
        <title>A genome survey and senescence transcriptome analysis in Lentinula edodes.</title>
        <authorList>
            <person name="Sakamoto Y."/>
            <person name="Nakade K."/>
            <person name="Sato S."/>
            <person name="Yoshida Y."/>
            <person name="Miyazaki K."/>
            <person name="Natsume S."/>
            <person name="Konno N."/>
        </authorList>
    </citation>
    <scope>NUCLEOTIDE SEQUENCE [LARGE SCALE GENOMIC DNA]</scope>
    <source>
        <strain evidence="1 2">NBRC 111202</strain>
    </source>
</reference>
<dbReference type="Gene3D" id="2.40.128.320">
    <property type="entry name" value="Protein HRI1, N-terminal domain"/>
    <property type="match status" value="1"/>
</dbReference>
<dbReference type="AlphaFoldDB" id="A0A1Q3E283"/>
<proteinExistence type="predicted"/>
<dbReference type="Proteomes" id="UP000188533">
    <property type="component" value="Unassembled WGS sequence"/>
</dbReference>
<gene>
    <name evidence="1" type="ORF">LENED_002930</name>
</gene>
<reference evidence="1 2" key="1">
    <citation type="submission" date="2016-08" db="EMBL/GenBank/DDBJ databases">
        <authorList>
            <consortium name="Lentinula edodes genome sequencing consortium"/>
            <person name="Sakamoto Y."/>
            <person name="Nakade K."/>
            <person name="Sato S."/>
            <person name="Yoshida Y."/>
            <person name="Miyazaki K."/>
            <person name="Natsume S."/>
            <person name="Konno N."/>
        </authorList>
    </citation>
    <scope>NUCLEOTIDE SEQUENCE [LARGE SCALE GENOMIC DNA]</scope>
    <source>
        <strain evidence="1 2">NBRC 111202</strain>
    </source>
</reference>
<dbReference type="EMBL" id="BDGU01000059">
    <property type="protein sequence ID" value="GAW01340.1"/>
    <property type="molecule type" value="Genomic_DNA"/>
</dbReference>
<dbReference type="STRING" id="5353.A0A1Q3E283"/>